<dbReference type="Gene3D" id="3.90.1200.10">
    <property type="match status" value="1"/>
</dbReference>
<keyword evidence="2" id="KW-1185">Reference proteome</keyword>
<dbReference type="InterPro" id="IPR011009">
    <property type="entry name" value="Kinase-like_dom_sf"/>
</dbReference>
<dbReference type="EMBL" id="DS995753">
    <property type="protein sequence ID" value="EGE06894.1"/>
    <property type="molecule type" value="Genomic_DNA"/>
</dbReference>
<organism evidence="1 2">
    <name type="scientific">Trichophyton equinum (strain ATCC MYA-4606 / CBS 127.97)</name>
    <name type="common">Horse ringworm fungus</name>
    <dbReference type="NCBI Taxonomy" id="559882"/>
    <lineage>
        <taxon>Eukaryota</taxon>
        <taxon>Fungi</taxon>
        <taxon>Dikarya</taxon>
        <taxon>Ascomycota</taxon>
        <taxon>Pezizomycotina</taxon>
        <taxon>Eurotiomycetes</taxon>
        <taxon>Eurotiomycetidae</taxon>
        <taxon>Onygenales</taxon>
        <taxon>Arthrodermataceae</taxon>
        <taxon>Trichophyton</taxon>
    </lineage>
</organism>
<dbReference type="HOGENOM" id="CLU_038193_1_0_1"/>
<dbReference type="SUPFAM" id="SSF56112">
    <property type="entry name" value="Protein kinase-like (PK-like)"/>
    <property type="match status" value="1"/>
</dbReference>
<dbReference type="eggNOG" id="ENOG502SKQB">
    <property type="taxonomic scope" value="Eukaryota"/>
</dbReference>
<gene>
    <name evidence="1" type="ORF">TEQG_05947</name>
</gene>
<evidence type="ECO:0000313" key="2">
    <source>
        <dbReference type="Proteomes" id="UP000009169"/>
    </source>
</evidence>
<protein>
    <submittedName>
        <fullName evidence="1">Uncharacterized protein</fullName>
    </submittedName>
</protein>
<evidence type="ECO:0000313" key="1">
    <source>
        <dbReference type="EMBL" id="EGE06894.1"/>
    </source>
</evidence>
<proteinExistence type="predicted"/>
<name>F2PYC6_TRIEC</name>
<dbReference type="AlphaFoldDB" id="F2PYC6"/>
<dbReference type="OrthoDB" id="5598852at2759"/>
<dbReference type="VEuPathDB" id="FungiDB:TEQG_05947"/>
<reference evidence="2" key="1">
    <citation type="journal article" date="2012" name="MBio">
        <title>Comparative genome analysis of Trichophyton rubrum and related dermatophytes reveals candidate genes involved in infection.</title>
        <authorList>
            <person name="Martinez D.A."/>
            <person name="Oliver B.G."/>
            <person name="Graeser Y."/>
            <person name="Goldberg J.M."/>
            <person name="Li W."/>
            <person name="Martinez-Rossi N.M."/>
            <person name="Monod M."/>
            <person name="Shelest E."/>
            <person name="Barton R.C."/>
            <person name="Birch E."/>
            <person name="Brakhage A.A."/>
            <person name="Chen Z."/>
            <person name="Gurr S.J."/>
            <person name="Heiman D."/>
            <person name="Heitman J."/>
            <person name="Kosti I."/>
            <person name="Rossi A."/>
            <person name="Saif S."/>
            <person name="Samalova M."/>
            <person name="Saunders C.W."/>
            <person name="Shea T."/>
            <person name="Summerbell R.C."/>
            <person name="Xu J."/>
            <person name="Young S."/>
            <person name="Zeng Q."/>
            <person name="Birren B.W."/>
            <person name="Cuomo C.A."/>
            <person name="White T.C."/>
        </authorList>
    </citation>
    <scope>NUCLEOTIDE SEQUENCE [LARGE SCALE GENOMIC DNA]</scope>
    <source>
        <strain evidence="2">ATCC MYA-4606 / CBS 127.97</strain>
    </source>
</reference>
<dbReference type="Proteomes" id="UP000009169">
    <property type="component" value="Unassembled WGS sequence"/>
</dbReference>
<sequence length="219" mass="24939">MEYSTSATRSACDTYTKEHIGGNITLVAVQGVCSYTIYTGPNTEFVAQFRLKSLELRIETVALARIIYGKFAPQVTFKGQIGEDIDGKEPLYIYVMSRIQGISYLDFLLANNSSVPENSPTFSSWRKYLITDIARFFALSWKAPQDVNQVYRDNLRRQYERELRLLLNSLPDRFIPFTQESLNSLPAIFSLPMVLLHKDFGVCNIMVDESSYNLTGVID</sequence>
<accession>F2PYC6</accession>